<evidence type="ECO:0000313" key="3">
    <source>
        <dbReference type="Proteomes" id="UP000594638"/>
    </source>
</evidence>
<dbReference type="AlphaFoldDB" id="A0A8S0TI89"/>
<dbReference type="GO" id="GO:0003676">
    <property type="term" value="F:nucleic acid binding"/>
    <property type="evidence" value="ECO:0007669"/>
    <property type="project" value="InterPro"/>
</dbReference>
<feature type="non-terminal residue" evidence="2">
    <location>
        <position position="1"/>
    </location>
</feature>
<dbReference type="EMBL" id="CACTIH010007248">
    <property type="protein sequence ID" value="CAA3005619.1"/>
    <property type="molecule type" value="Genomic_DNA"/>
</dbReference>
<dbReference type="Gene3D" id="3.40.50.2300">
    <property type="match status" value="1"/>
</dbReference>
<dbReference type="Gene3D" id="3.30.420.10">
    <property type="entry name" value="Ribonuclease H-like superfamily/Ribonuclease H"/>
    <property type="match status" value="1"/>
</dbReference>
<keyword evidence="3" id="KW-1185">Reference proteome</keyword>
<protein>
    <submittedName>
        <fullName evidence="2">Argonaute 4</fullName>
    </submittedName>
</protein>
<feature type="domain" description="Piwi" evidence="1">
    <location>
        <begin position="91"/>
        <end position="220"/>
    </location>
</feature>
<evidence type="ECO:0000313" key="2">
    <source>
        <dbReference type="EMBL" id="CAA3005619.1"/>
    </source>
</evidence>
<comment type="caution">
    <text evidence="2">The sequence shown here is derived from an EMBL/GenBank/DDBJ whole genome shotgun (WGS) entry which is preliminary data.</text>
</comment>
<proteinExistence type="predicted"/>
<dbReference type="Proteomes" id="UP000594638">
    <property type="component" value="Unassembled WGS sequence"/>
</dbReference>
<gene>
    <name evidence="2" type="ORF">OLEA9_A103712</name>
</gene>
<dbReference type="PANTHER" id="PTHR22891">
    <property type="entry name" value="EUKARYOTIC TRANSLATION INITIATION FACTOR 2C"/>
    <property type="match status" value="1"/>
</dbReference>
<reference evidence="2 3" key="1">
    <citation type="submission" date="2019-12" db="EMBL/GenBank/DDBJ databases">
        <authorList>
            <person name="Alioto T."/>
            <person name="Alioto T."/>
            <person name="Gomez Garrido J."/>
        </authorList>
    </citation>
    <scope>NUCLEOTIDE SEQUENCE [LARGE SCALE GENOMIC DNA]</scope>
</reference>
<dbReference type="SMART" id="SM00950">
    <property type="entry name" value="Piwi"/>
    <property type="match status" value="1"/>
</dbReference>
<dbReference type="InterPro" id="IPR012337">
    <property type="entry name" value="RNaseH-like_sf"/>
</dbReference>
<organism evidence="2 3">
    <name type="scientific">Olea europaea subsp. europaea</name>
    <dbReference type="NCBI Taxonomy" id="158383"/>
    <lineage>
        <taxon>Eukaryota</taxon>
        <taxon>Viridiplantae</taxon>
        <taxon>Streptophyta</taxon>
        <taxon>Embryophyta</taxon>
        <taxon>Tracheophyta</taxon>
        <taxon>Spermatophyta</taxon>
        <taxon>Magnoliopsida</taxon>
        <taxon>eudicotyledons</taxon>
        <taxon>Gunneridae</taxon>
        <taxon>Pentapetalae</taxon>
        <taxon>asterids</taxon>
        <taxon>lamiids</taxon>
        <taxon>Lamiales</taxon>
        <taxon>Oleaceae</taxon>
        <taxon>Oleeae</taxon>
        <taxon>Olea</taxon>
    </lineage>
</organism>
<dbReference type="SUPFAM" id="SSF53098">
    <property type="entry name" value="Ribonuclease H-like"/>
    <property type="match status" value="1"/>
</dbReference>
<dbReference type="Pfam" id="PF02171">
    <property type="entry name" value="Piwi"/>
    <property type="match status" value="1"/>
</dbReference>
<sequence length="221" mass="24917">MYNLDFSVNLIEGPWKKRNLSDLGVVTQCIAPQRVNDQYLNNVLLKINAKASCVIQTRLLLRILITYPRFQKFQTLIVGMDVSHGSTAYPDIPSIAAACKFLDAQWIPKFTIVVAQKNHHTKFFQTNAPDNVPPGTVIDSGICHRKNNDFYMCAHAGMIGTTRPTHYHVLYDDIGFSADDLQELVHSLSNVYQRSTAAISIVAPICYAHLVARQMFQFMNN</sequence>
<dbReference type="InterPro" id="IPR036397">
    <property type="entry name" value="RNaseH_sf"/>
</dbReference>
<dbReference type="OrthoDB" id="1676013at2759"/>
<dbReference type="InterPro" id="IPR003165">
    <property type="entry name" value="Piwi"/>
</dbReference>
<name>A0A8S0TI89_OLEEU</name>
<dbReference type="Gramene" id="OE9A103712T1">
    <property type="protein sequence ID" value="OE9A103712C1"/>
    <property type="gene ID" value="OE9A103712"/>
</dbReference>
<dbReference type="PROSITE" id="PS50822">
    <property type="entry name" value="PIWI"/>
    <property type="match status" value="1"/>
</dbReference>
<accession>A0A8S0TI89</accession>
<evidence type="ECO:0000259" key="1">
    <source>
        <dbReference type="PROSITE" id="PS50822"/>
    </source>
</evidence>